<feature type="binding site" evidence="5">
    <location>
        <position position="63"/>
    </location>
    <ligand>
        <name>a divalent metal cation</name>
        <dbReference type="ChEBI" id="CHEBI:60240"/>
        <label>1</label>
    </ligand>
</feature>
<dbReference type="Pfam" id="PF01784">
    <property type="entry name" value="DUF34_NIF3"/>
    <property type="match status" value="1"/>
</dbReference>
<dbReference type="Gene3D" id="3.40.1390.30">
    <property type="entry name" value="NIF3 (NGG1p interacting factor 3)-like"/>
    <property type="match status" value="2"/>
</dbReference>
<keyword evidence="4 5" id="KW-0479">Metal-binding</keyword>
<comment type="subunit">
    <text evidence="2">Homohexamer.</text>
</comment>
<dbReference type="GO" id="GO:0005737">
    <property type="term" value="C:cytoplasm"/>
    <property type="evidence" value="ECO:0007669"/>
    <property type="project" value="TreeGrafter"/>
</dbReference>
<evidence type="ECO:0000256" key="1">
    <source>
        <dbReference type="ARBA" id="ARBA00006964"/>
    </source>
</evidence>
<name>A0A3E0DIX8_9GAMM</name>
<evidence type="ECO:0000256" key="5">
    <source>
        <dbReference type="PIRSR" id="PIRSR602678-1"/>
    </source>
</evidence>
<dbReference type="GO" id="GO:0046872">
    <property type="term" value="F:metal ion binding"/>
    <property type="evidence" value="ECO:0007669"/>
    <property type="project" value="UniProtKB-KW"/>
</dbReference>
<dbReference type="EMBL" id="QUNG01000012">
    <property type="protein sequence ID" value="REG81782.1"/>
    <property type="molecule type" value="Genomic_DNA"/>
</dbReference>
<proteinExistence type="inferred from homology"/>
<feature type="binding site" evidence="5">
    <location>
        <position position="226"/>
    </location>
    <ligand>
        <name>a divalent metal cation</name>
        <dbReference type="ChEBI" id="CHEBI:60240"/>
        <label>1</label>
    </ligand>
</feature>
<evidence type="ECO:0000256" key="3">
    <source>
        <dbReference type="ARBA" id="ARBA00022112"/>
    </source>
</evidence>
<protein>
    <recommendedName>
        <fullName evidence="3">GTP cyclohydrolase 1 type 2 homolog</fullName>
    </recommendedName>
</protein>
<dbReference type="SUPFAM" id="SSF102705">
    <property type="entry name" value="NIF3 (NGG1p interacting factor 3)-like"/>
    <property type="match status" value="1"/>
</dbReference>
<accession>A0A3E0DIX8</accession>
<feature type="binding site" evidence="5">
    <location>
        <position position="64"/>
    </location>
    <ligand>
        <name>a divalent metal cation</name>
        <dbReference type="ChEBI" id="CHEBI:60240"/>
        <label>2</label>
    </ligand>
</feature>
<comment type="caution">
    <text evidence="6">The sequence shown here is derived from an EMBL/GenBank/DDBJ whole genome shotgun (WGS) entry which is preliminary data.</text>
</comment>
<keyword evidence="7" id="KW-1185">Reference proteome</keyword>
<dbReference type="FunFam" id="3.40.1390.30:FF:000001">
    <property type="entry name" value="GTP cyclohydrolase 1 type 2"/>
    <property type="match status" value="1"/>
</dbReference>
<evidence type="ECO:0000313" key="7">
    <source>
        <dbReference type="Proteomes" id="UP000256542"/>
    </source>
</evidence>
<comment type="similarity">
    <text evidence="1">Belongs to the GTP cyclohydrolase I type 2/NIF3 family.</text>
</comment>
<dbReference type="PANTHER" id="PTHR13799">
    <property type="entry name" value="NGG1 INTERACTING FACTOR 3"/>
    <property type="match status" value="1"/>
</dbReference>
<dbReference type="NCBIfam" id="TIGR00486">
    <property type="entry name" value="YbgI_SA1388"/>
    <property type="match status" value="1"/>
</dbReference>
<evidence type="ECO:0000313" key="6">
    <source>
        <dbReference type="EMBL" id="REG81782.1"/>
    </source>
</evidence>
<dbReference type="InterPro" id="IPR002678">
    <property type="entry name" value="DUF34/NIF3"/>
</dbReference>
<organism evidence="6 7">
    <name type="scientific">Marinomonas pollencensis</name>
    <dbReference type="NCBI Taxonomy" id="491954"/>
    <lineage>
        <taxon>Bacteria</taxon>
        <taxon>Pseudomonadati</taxon>
        <taxon>Pseudomonadota</taxon>
        <taxon>Gammaproteobacteria</taxon>
        <taxon>Oceanospirillales</taxon>
        <taxon>Oceanospirillaceae</taxon>
        <taxon>Marinomonas</taxon>
    </lineage>
</organism>
<feature type="binding site" evidence="5">
    <location>
        <position position="222"/>
    </location>
    <ligand>
        <name>a divalent metal cation</name>
        <dbReference type="ChEBI" id="CHEBI:60240"/>
        <label>1</label>
    </ligand>
</feature>
<reference evidence="6 7" key="1">
    <citation type="submission" date="2018-08" db="EMBL/GenBank/DDBJ databases">
        <title>Genomic Encyclopedia of Type Strains, Phase III (KMG-III): the genomes of soil and plant-associated and newly described type strains.</title>
        <authorList>
            <person name="Whitman W."/>
        </authorList>
    </citation>
    <scope>NUCLEOTIDE SEQUENCE [LARGE SCALE GENOMIC DNA]</scope>
    <source>
        <strain evidence="6 7">CECT 7375</strain>
    </source>
</reference>
<dbReference type="Proteomes" id="UP000256542">
    <property type="component" value="Unassembled WGS sequence"/>
</dbReference>
<dbReference type="OrthoDB" id="9800881at2"/>
<evidence type="ECO:0000256" key="2">
    <source>
        <dbReference type="ARBA" id="ARBA00011643"/>
    </source>
</evidence>
<sequence length="254" mass="27812">MLRSEFKLLLDRTLSPHLFKDYAPNGLQVEGKNTIERVVTGVTASQALIDAAIEHGADAIFVHHGYFWKNEAPEITGMKYRRLSALIKNDINLFGYHLPLDAHPVYGNNAGLADAIGLTVERRPLQPHLPLAEAIGVIGELDQAMDAHAFKLRVEKAVSRQVLLEKVSDKPIKTVALCTGGAQGYIEQAYQAGADVFITGEVSEQTIHIARELGIHFVAAGHHATERFGAQSMALLLREEYGLDAVFIDIDNPA</sequence>
<evidence type="ECO:0000256" key="4">
    <source>
        <dbReference type="ARBA" id="ARBA00022723"/>
    </source>
</evidence>
<feature type="binding site" evidence="5">
    <location>
        <position position="101"/>
    </location>
    <ligand>
        <name>a divalent metal cation</name>
        <dbReference type="ChEBI" id="CHEBI:60240"/>
        <label>1</label>
    </ligand>
</feature>
<dbReference type="PANTHER" id="PTHR13799:SF14">
    <property type="entry name" value="GTP CYCLOHYDROLASE 1 TYPE 2 HOMOLOG"/>
    <property type="match status" value="1"/>
</dbReference>
<gene>
    <name evidence="6" type="ORF">DFP81_11232</name>
</gene>
<dbReference type="InterPro" id="IPR036069">
    <property type="entry name" value="DUF34/NIF3_sf"/>
</dbReference>
<dbReference type="AlphaFoldDB" id="A0A3E0DIX8"/>
<dbReference type="RefSeq" id="WP_115898652.1">
    <property type="nucleotide sequence ID" value="NZ_QUNG01000012.1"/>
</dbReference>